<protein>
    <submittedName>
        <fullName evidence="1">Uncharacterized protein</fullName>
    </submittedName>
</protein>
<gene>
    <name evidence="1" type="ORF">GCM10010307_49570</name>
</gene>
<reference evidence="2" key="1">
    <citation type="journal article" date="2019" name="Int. J. Syst. Evol. Microbiol.">
        <title>The Global Catalogue of Microorganisms (GCM) 10K type strain sequencing project: providing services to taxonomists for standard genome sequencing and annotation.</title>
        <authorList>
            <consortium name="The Broad Institute Genomics Platform"/>
            <consortium name="The Broad Institute Genome Sequencing Center for Infectious Disease"/>
            <person name="Wu L."/>
            <person name="Ma J."/>
        </authorList>
    </citation>
    <scope>NUCLEOTIDE SEQUENCE [LARGE SCALE GENOMIC DNA]</scope>
    <source>
        <strain evidence="2">JCM 4524</strain>
    </source>
</reference>
<comment type="caution">
    <text evidence="1">The sequence shown here is derived from an EMBL/GenBank/DDBJ whole genome shotgun (WGS) entry which is preliminary data.</text>
</comment>
<keyword evidence="2" id="KW-1185">Reference proteome</keyword>
<evidence type="ECO:0000313" key="2">
    <source>
        <dbReference type="Proteomes" id="UP001500151"/>
    </source>
</evidence>
<dbReference type="Proteomes" id="UP001500151">
    <property type="component" value="Unassembled WGS sequence"/>
</dbReference>
<dbReference type="EMBL" id="BAAASJ010000059">
    <property type="protein sequence ID" value="GAA2645051.1"/>
    <property type="molecule type" value="Genomic_DNA"/>
</dbReference>
<sequence>MKPKASVSCLIAAFASPYSSVGKMLGRPPTVPAMLTTSSRLVAACDLLSPTCSSLAPGTDNALGAAIPGSWGDELPGRKGDVEHAHAEKLLADPR</sequence>
<name>A0ABP6DGY6_9ACTN</name>
<proteinExistence type="predicted"/>
<accession>A0ABP6DGY6</accession>
<evidence type="ECO:0000313" key="1">
    <source>
        <dbReference type="EMBL" id="GAA2645051.1"/>
    </source>
</evidence>
<organism evidence="1 2">
    <name type="scientific">Streptomyces vastus</name>
    <dbReference type="NCBI Taxonomy" id="285451"/>
    <lineage>
        <taxon>Bacteria</taxon>
        <taxon>Bacillati</taxon>
        <taxon>Actinomycetota</taxon>
        <taxon>Actinomycetes</taxon>
        <taxon>Kitasatosporales</taxon>
        <taxon>Streptomycetaceae</taxon>
        <taxon>Streptomyces</taxon>
    </lineage>
</organism>